<dbReference type="PANTHER" id="PTHR10339">
    <property type="entry name" value="ADP-RIBOSYLTRANSFERASE"/>
    <property type="match status" value="1"/>
</dbReference>
<dbReference type="PANTHER" id="PTHR10339:SF25">
    <property type="entry name" value="SECRETED EXOENZYME S"/>
    <property type="match status" value="1"/>
</dbReference>
<dbReference type="Proteomes" id="UP000663864">
    <property type="component" value="Unassembled WGS sequence"/>
</dbReference>
<keyword evidence="10" id="KW-0520">NAD</keyword>
<comment type="catalytic activity">
    <reaction evidence="9 10">
        <text>L-arginyl-[protein] + NAD(+) = N(omega)-(ADP-D-ribosyl)-L-arginyl-[protein] + nicotinamide + H(+)</text>
        <dbReference type="Rhea" id="RHEA:19149"/>
        <dbReference type="Rhea" id="RHEA-COMP:10532"/>
        <dbReference type="Rhea" id="RHEA-COMP:15087"/>
        <dbReference type="ChEBI" id="CHEBI:15378"/>
        <dbReference type="ChEBI" id="CHEBI:17154"/>
        <dbReference type="ChEBI" id="CHEBI:29965"/>
        <dbReference type="ChEBI" id="CHEBI:57540"/>
        <dbReference type="ChEBI" id="CHEBI:142554"/>
        <dbReference type="EC" id="2.4.2.31"/>
    </reaction>
</comment>
<sequence length="275" mass="31277">MNRFGDIDVSFKPLPPVYGYYAEKLVPIEKALEPIEPQIDELPRFIKIAKLYCHFPSEHGLTHDQSAAVYIYTMEWGETTLYRVLNDALRSENRKALKIWFPYLKLFDAALDKLPTVKEVVWRGVPIDIGKNFIKNQVVTWWSVSSCSSSVNVIESFLGNGKNATLFLIEAVNGKKISGYTEHEYEDEVILRMGTEFRVKANTLNHPNGSHVVHLIEIDANNAQPLASAMNEMQLAAASSTTNIPSKLIILLLHEIIFHMIHMCKIIMEKYPNTD</sequence>
<accession>A0A815JWR8</accession>
<reference evidence="11" key="1">
    <citation type="submission" date="2021-02" db="EMBL/GenBank/DDBJ databases">
        <authorList>
            <person name="Nowell W R."/>
        </authorList>
    </citation>
    <scope>NUCLEOTIDE SEQUENCE</scope>
</reference>
<dbReference type="Gene3D" id="3.90.176.10">
    <property type="entry name" value="Toxin ADP-ribosyltransferase, Chain A, domain 1"/>
    <property type="match status" value="1"/>
</dbReference>
<dbReference type="InterPro" id="IPR000768">
    <property type="entry name" value="ART"/>
</dbReference>
<keyword evidence="10" id="KW-0521">NADP</keyword>
<dbReference type="EMBL" id="CAJNOT010003469">
    <property type="protein sequence ID" value="CAF1385524.1"/>
    <property type="molecule type" value="Genomic_DNA"/>
</dbReference>
<dbReference type="AlphaFoldDB" id="A0A815JWR8"/>
<keyword evidence="8" id="KW-0843">Virulence</keyword>
<dbReference type="Pfam" id="PF01129">
    <property type="entry name" value="ART"/>
    <property type="match status" value="1"/>
</dbReference>
<evidence type="ECO:0000256" key="9">
    <source>
        <dbReference type="ARBA" id="ARBA00047597"/>
    </source>
</evidence>
<keyword evidence="6 10" id="KW-0808">Transferase</keyword>
<gene>
    <name evidence="11" type="ORF">ZHD862_LOCUS32346</name>
</gene>
<keyword evidence="3" id="KW-0964">Secreted</keyword>
<evidence type="ECO:0000256" key="4">
    <source>
        <dbReference type="ARBA" id="ARBA00022656"/>
    </source>
</evidence>
<organism evidence="11 12">
    <name type="scientific">Rotaria sordida</name>
    <dbReference type="NCBI Taxonomy" id="392033"/>
    <lineage>
        <taxon>Eukaryota</taxon>
        <taxon>Metazoa</taxon>
        <taxon>Spiralia</taxon>
        <taxon>Gnathifera</taxon>
        <taxon>Rotifera</taxon>
        <taxon>Eurotatoria</taxon>
        <taxon>Bdelloidea</taxon>
        <taxon>Philodinida</taxon>
        <taxon>Philodinidae</taxon>
        <taxon>Rotaria</taxon>
    </lineage>
</organism>
<evidence type="ECO:0000256" key="1">
    <source>
        <dbReference type="ARBA" id="ARBA00004613"/>
    </source>
</evidence>
<comment type="similarity">
    <text evidence="2 10">Belongs to the Arg-specific ADP-ribosyltransferase family.</text>
</comment>
<evidence type="ECO:0000256" key="10">
    <source>
        <dbReference type="RuleBase" id="RU361228"/>
    </source>
</evidence>
<evidence type="ECO:0000256" key="6">
    <source>
        <dbReference type="ARBA" id="ARBA00022679"/>
    </source>
</evidence>
<dbReference type="EC" id="2.4.2.31" evidence="10"/>
<dbReference type="GO" id="GO:0016779">
    <property type="term" value="F:nucleotidyltransferase activity"/>
    <property type="evidence" value="ECO:0007669"/>
    <property type="project" value="UniProtKB-KW"/>
</dbReference>
<evidence type="ECO:0000313" key="12">
    <source>
        <dbReference type="Proteomes" id="UP000663864"/>
    </source>
</evidence>
<keyword evidence="5 10" id="KW-0328">Glycosyltransferase</keyword>
<keyword evidence="4" id="KW-0800">Toxin</keyword>
<dbReference type="SUPFAM" id="SSF56399">
    <property type="entry name" value="ADP-ribosylation"/>
    <property type="match status" value="1"/>
</dbReference>
<evidence type="ECO:0000256" key="8">
    <source>
        <dbReference type="ARBA" id="ARBA00023026"/>
    </source>
</evidence>
<dbReference type="GO" id="GO:0106274">
    <property type="term" value="F:NAD+-protein-arginine ADP-ribosyltransferase activity"/>
    <property type="evidence" value="ECO:0007669"/>
    <property type="project" value="UniProtKB-EC"/>
</dbReference>
<evidence type="ECO:0000256" key="2">
    <source>
        <dbReference type="ARBA" id="ARBA00009558"/>
    </source>
</evidence>
<protein>
    <recommendedName>
        <fullName evidence="10">NAD(P)(+)--arginine ADP-ribosyltransferase</fullName>
        <ecNumber evidence="10">2.4.2.31</ecNumber>
    </recommendedName>
    <alternativeName>
        <fullName evidence="10">Mono(ADP-ribosyl)transferase</fullName>
    </alternativeName>
</protein>
<comment type="caution">
    <text evidence="11">The sequence shown here is derived from an EMBL/GenBank/DDBJ whole genome shotgun (WGS) entry which is preliminary data.</text>
</comment>
<keyword evidence="7" id="KW-0548">Nucleotidyltransferase</keyword>
<dbReference type="GO" id="GO:0005576">
    <property type="term" value="C:extracellular region"/>
    <property type="evidence" value="ECO:0007669"/>
    <property type="project" value="UniProtKB-SubCell"/>
</dbReference>
<comment type="subcellular location">
    <subcellularLocation>
        <location evidence="1">Secreted</location>
    </subcellularLocation>
</comment>
<proteinExistence type="inferred from homology"/>
<evidence type="ECO:0000256" key="5">
    <source>
        <dbReference type="ARBA" id="ARBA00022676"/>
    </source>
</evidence>
<evidence type="ECO:0000256" key="3">
    <source>
        <dbReference type="ARBA" id="ARBA00022525"/>
    </source>
</evidence>
<name>A0A815JWR8_9BILA</name>
<evidence type="ECO:0000256" key="7">
    <source>
        <dbReference type="ARBA" id="ARBA00022695"/>
    </source>
</evidence>
<dbReference type="InterPro" id="IPR050999">
    <property type="entry name" value="ADP-ribosyltransferase_ARG"/>
</dbReference>
<evidence type="ECO:0000313" key="11">
    <source>
        <dbReference type="EMBL" id="CAF1385524.1"/>
    </source>
</evidence>
<dbReference type="GO" id="GO:0003950">
    <property type="term" value="F:NAD+ poly-ADP-ribosyltransferase activity"/>
    <property type="evidence" value="ECO:0007669"/>
    <property type="project" value="TreeGrafter"/>
</dbReference>
<dbReference type="PROSITE" id="PS51996">
    <property type="entry name" value="TR_MART"/>
    <property type="match status" value="1"/>
</dbReference>
<dbReference type="GO" id="GO:0090729">
    <property type="term" value="F:toxin activity"/>
    <property type="evidence" value="ECO:0007669"/>
    <property type="project" value="UniProtKB-KW"/>
</dbReference>